<dbReference type="EMBL" id="JBBJCI010000040">
    <property type="protein sequence ID" value="KAK7249597.1"/>
    <property type="molecule type" value="Genomic_DNA"/>
</dbReference>
<feature type="compositionally biased region" description="Basic residues" evidence="1">
    <location>
        <begin position="363"/>
        <end position="374"/>
    </location>
</feature>
<gene>
    <name evidence="4" type="ORF">SO694_00004056</name>
</gene>
<feature type="compositionally biased region" description="Basic and acidic residues" evidence="1">
    <location>
        <begin position="291"/>
        <end position="307"/>
    </location>
</feature>
<feature type="region of interest" description="Disordered" evidence="1">
    <location>
        <begin position="333"/>
        <end position="380"/>
    </location>
</feature>
<dbReference type="InterPro" id="IPR008978">
    <property type="entry name" value="HSP20-like_chaperone"/>
</dbReference>
<feature type="chain" id="PRO_5045712349" description="CS domain-containing protein" evidence="2">
    <location>
        <begin position="18"/>
        <end position="380"/>
    </location>
</feature>
<keyword evidence="2" id="KW-0732">Signal</keyword>
<feature type="compositionally biased region" description="Low complexity" evidence="1">
    <location>
        <begin position="338"/>
        <end position="347"/>
    </location>
</feature>
<evidence type="ECO:0000256" key="2">
    <source>
        <dbReference type="SAM" id="SignalP"/>
    </source>
</evidence>
<protein>
    <recommendedName>
        <fullName evidence="3">CS domain-containing protein</fullName>
    </recommendedName>
</protein>
<evidence type="ECO:0000256" key="1">
    <source>
        <dbReference type="SAM" id="MobiDB-lite"/>
    </source>
</evidence>
<organism evidence="4 5">
    <name type="scientific">Aureococcus anophagefferens</name>
    <name type="common">Harmful bloom alga</name>
    <dbReference type="NCBI Taxonomy" id="44056"/>
    <lineage>
        <taxon>Eukaryota</taxon>
        <taxon>Sar</taxon>
        <taxon>Stramenopiles</taxon>
        <taxon>Ochrophyta</taxon>
        <taxon>Pelagophyceae</taxon>
        <taxon>Pelagomonadales</taxon>
        <taxon>Pelagomonadaceae</taxon>
        <taxon>Aureococcus</taxon>
    </lineage>
</organism>
<name>A0ABR1G8G0_AURAN</name>
<feature type="region of interest" description="Disordered" evidence="1">
    <location>
        <begin position="225"/>
        <end position="307"/>
    </location>
</feature>
<dbReference type="InterPro" id="IPR007052">
    <property type="entry name" value="CS_dom"/>
</dbReference>
<evidence type="ECO:0000313" key="5">
    <source>
        <dbReference type="Proteomes" id="UP001363151"/>
    </source>
</evidence>
<comment type="caution">
    <text evidence="4">The sequence shown here is derived from an EMBL/GenBank/DDBJ whole genome shotgun (WGS) entry which is preliminary data.</text>
</comment>
<reference evidence="4 5" key="1">
    <citation type="submission" date="2024-03" db="EMBL/GenBank/DDBJ databases">
        <title>Aureococcus anophagefferens CCMP1851 and Kratosvirus quantuckense: Draft genome of a second virus-susceptible host strain in the model system.</title>
        <authorList>
            <person name="Chase E."/>
            <person name="Truchon A.R."/>
            <person name="Schepens W."/>
            <person name="Wilhelm S.W."/>
        </authorList>
    </citation>
    <scope>NUCLEOTIDE SEQUENCE [LARGE SCALE GENOMIC DNA]</scope>
    <source>
        <strain evidence="4 5">CCMP1851</strain>
    </source>
</reference>
<dbReference type="Gene3D" id="2.60.40.790">
    <property type="match status" value="1"/>
</dbReference>
<feature type="compositionally biased region" description="Basic and acidic residues" evidence="1">
    <location>
        <begin position="258"/>
        <end position="267"/>
    </location>
</feature>
<evidence type="ECO:0000313" key="4">
    <source>
        <dbReference type="EMBL" id="KAK7249597.1"/>
    </source>
</evidence>
<feature type="domain" description="CS" evidence="3">
    <location>
        <begin position="89"/>
        <end position="174"/>
    </location>
</feature>
<dbReference type="SUPFAM" id="SSF49764">
    <property type="entry name" value="HSP20-like chaperones"/>
    <property type="match status" value="1"/>
</dbReference>
<dbReference type="Proteomes" id="UP001363151">
    <property type="component" value="Unassembled WGS sequence"/>
</dbReference>
<evidence type="ECO:0000259" key="3">
    <source>
        <dbReference type="PROSITE" id="PS51203"/>
    </source>
</evidence>
<proteinExistence type="predicted"/>
<dbReference type="PROSITE" id="PS51203">
    <property type="entry name" value="CS"/>
    <property type="match status" value="1"/>
</dbReference>
<feature type="signal peptide" evidence="2">
    <location>
        <begin position="1"/>
        <end position="17"/>
    </location>
</feature>
<keyword evidence="5" id="KW-1185">Reference proteome</keyword>
<accession>A0ABR1G8G0</accession>
<sequence length="380" mass="41903">MLRRAVLVLAAAVYAAAEPPAGEFCGEPSTKGIVAALETDDFKCALSLIKAVGVDVNVNEVMMGLRSVEGRVKEIKDAVKATQHDPTKFMAPAHQWAQSGGEIFLSVKFAHKWDAPATLVVVKASKAEKRFVLEVPLLREIDPAASSYVTASVGRMTITLKKASSQREWWPRLNKDKAKPPNQGVWWDKQELYDKEKEEVQKQEKAKGAPKGLASKLEAMKKKKTAAAADAEVEQAKREDMGADEAPEAGGGEAPQDDNLKSDKNDRSPFTSAVKRSDKRKKLAHSTTQQAKEKLVEEARERATKEQARVKLDIEDLDRKLEWAYKQIDADIPKDAADPAWDPVDVPSEFPDVPEAQAAAEKKTKKKKKKKKAKKAEGDL</sequence>